<gene>
    <name evidence="1" type="ORF">Tci_897266</name>
</gene>
<evidence type="ECO:0000313" key="1">
    <source>
        <dbReference type="EMBL" id="GFD25297.1"/>
    </source>
</evidence>
<dbReference type="EMBL" id="BKCJ011359559">
    <property type="protein sequence ID" value="GFD25297.1"/>
    <property type="molecule type" value="Genomic_DNA"/>
</dbReference>
<proteinExistence type="predicted"/>
<feature type="non-terminal residue" evidence="1">
    <location>
        <position position="1"/>
    </location>
</feature>
<name>A0A699URN2_TANCI</name>
<dbReference type="AlphaFoldDB" id="A0A699URN2"/>
<accession>A0A699URN2</accession>
<protein>
    <submittedName>
        <fullName evidence="1">Uncharacterized protein</fullName>
    </submittedName>
</protein>
<sequence length="116" mass="13332">SLKKTAVSESNKKPRNLTRKLHERVSKTCSWWYPKFTPSGYIWKPKSEKENVNPNVSMRLRNASRTANVKDNMTSRRCIVSNTPLSSDSFAAHRDCSIHRRLWELKAPDGKSQASN</sequence>
<comment type="caution">
    <text evidence="1">The sequence shown here is derived from an EMBL/GenBank/DDBJ whole genome shotgun (WGS) entry which is preliminary data.</text>
</comment>
<reference evidence="1" key="1">
    <citation type="journal article" date="2019" name="Sci. Rep.">
        <title>Draft genome of Tanacetum cinerariifolium, the natural source of mosquito coil.</title>
        <authorList>
            <person name="Yamashiro T."/>
            <person name="Shiraishi A."/>
            <person name="Satake H."/>
            <person name="Nakayama K."/>
        </authorList>
    </citation>
    <scope>NUCLEOTIDE SEQUENCE</scope>
</reference>
<organism evidence="1">
    <name type="scientific">Tanacetum cinerariifolium</name>
    <name type="common">Dalmatian daisy</name>
    <name type="synonym">Chrysanthemum cinerariifolium</name>
    <dbReference type="NCBI Taxonomy" id="118510"/>
    <lineage>
        <taxon>Eukaryota</taxon>
        <taxon>Viridiplantae</taxon>
        <taxon>Streptophyta</taxon>
        <taxon>Embryophyta</taxon>
        <taxon>Tracheophyta</taxon>
        <taxon>Spermatophyta</taxon>
        <taxon>Magnoliopsida</taxon>
        <taxon>eudicotyledons</taxon>
        <taxon>Gunneridae</taxon>
        <taxon>Pentapetalae</taxon>
        <taxon>asterids</taxon>
        <taxon>campanulids</taxon>
        <taxon>Asterales</taxon>
        <taxon>Asteraceae</taxon>
        <taxon>Asteroideae</taxon>
        <taxon>Anthemideae</taxon>
        <taxon>Anthemidinae</taxon>
        <taxon>Tanacetum</taxon>
    </lineage>
</organism>